<reference evidence="5 6" key="2">
    <citation type="submission" date="2012-02" db="EMBL/GenBank/DDBJ databases">
        <title>Improved High-Quality Draft sequence of Eubacterium cellulosolvens 6.</title>
        <authorList>
            <consortium name="US DOE Joint Genome Institute"/>
            <person name="Lucas S."/>
            <person name="Han J."/>
            <person name="Lapidus A."/>
            <person name="Cheng J.-F."/>
            <person name="Goodwin L."/>
            <person name="Pitluck S."/>
            <person name="Peters L."/>
            <person name="Mikhailova N."/>
            <person name="Gu W."/>
            <person name="Detter J.C."/>
            <person name="Han C."/>
            <person name="Tapia R."/>
            <person name="Land M."/>
            <person name="Hauser L."/>
            <person name="Kyrpides N."/>
            <person name="Ivanova N."/>
            <person name="Pagani I."/>
            <person name="Johnson E."/>
            <person name="Mukhopadhyay B."/>
            <person name="Anderson I."/>
            <person name="Woyke T."/>
        </authorList>
    </citation>
    <scope>NUCLEOTIDE SEQUENCE [LARGE SCALE GENOMIC DNA]</scope>
    <source>
        <strain evidence="5 6">6</strain>
    </source>
</reference>
<dbReference type="CDD" id="cd05233">
    <property type="entry name" value="SDR_c"/>
    <property type="match status" value="1"/>
</dbReference>
<organism evidence="5 6">
    <name type="scientific">Eubacterium cellulosolvens (strain ATCC 43171 / JCM 9499 / 6)</name>
    <name type="common">Cillobacterium cellulosolvens</name>
    <dbReference type="NCBI Taxonomy" id="633697"/>
    <lineage>
        <taxon>Bacteria</taxon>
        <taxon>Bacillati</taxon>
        <taxon>Bacillota</taxon>
        <taxon>Clostridia</taxon>
        <taxon>Eubacteriales</taxon>
        <taxon>Eubacteriaceae</taxon>
        <taxon>Eubacterium</taxon>
    </lineage>
</organism>
<dbReference type="PANTHER" id="PTHR44196:SF2">
    <property type="entry name" value="SHORT-CHAIN DEHYDROGENASE-RELATED"/>
    <property type="match status" value="1"/>
</dbReference>
<dbReference type="InterPro" id="IPR036291">
    <property type="entry name" value="NAD(P)-bd_dom_sf"/>
</dbReference>
<evidence type="ECO:0000259" key="4">
    <source>
        <dbReference type="SMART" id="SM00822"/>
    </source>
</evidence>
<dbReference type="GO" id="GO:0016020">
    <property type="term" value="C:membrane"/>
    <property type="evidence" value="ECO:0007669"/>
    <property type="project" value="TreeGrafter"/>
</dbReference>
<evidence type="ECO:0000256" key="3">
    <source>
        <dbReference type="RuleBase" id="RU000363"/>
    </source>
</evidence>
<dbReference type="SMART" id="SM00822">
    <property type="entry name" value="PKS_KR"/>
    <property type="match status" value="1"/>
</dbReference>
<proteinExistence type="inferred from homology"/>
<dbReference type="PRINTS" id="PR00081">
    <property type="entry name" value="GDHRDH"/>
</dbReference>
<dbReference type="AlphaFoldDB" id="I5AX32"/>
<evidence type="ECO:0000313" key="6">
    <source>
        <dbReference type="Proteomes" id="UP000005753"/>
    </source>
</evidence>
<dbReference type="Gene3D" id="3.40.50.720">
    <property type="entry name" value="NAD(P)-binding Rossmann-like Domain"/>
    <property type="match status" value="1"/>
</dbReference>
<dbReference type="Proteomes" id="UP000005753">
    <property type="component" value="Chromosome"/>
</dbReference>
<feature type="domain" description="Ketoreductase" evidence="4">
    <location>
        <begin position="2"/>
        <end position="180"/>
    </location>
</feature>
<dbReference type="eggNOG" id="COG0300">
    <property type="taxonomic scope" value="Bacteria"/>
</dbReference>
<evidence type="ECO:0000256" key="2">
    <source>
        <dbReference type="ARBA" id="ARBA00023002"/>
    </source>
</evidence>
<dbReference type="STRING" id="633697.EubceDRAFT1_2644"/>
<protein>
    <recommendedName>
        <fullName evidence="4">Ketoreductase domain-containing protein</fullName>
    </recommendedName>
</protein>
<dbReference type="EMBL" id="CM001487">
    <property type="protein sequence ID" value="EIM58355.1"/>
    <property type="molecule type" value="Genomic_DNA"/>
</dbReference>
<gene>
    <name evidence="5" type="ORF">EubceDRAFT1_2644</name>
</gene>
<accession>I5AX32</accession>
<dbReference type="SUPFAM" id="SSF51735">
    <property type="entry name" value="NAD(P)-binding Rossmann-fold domains"/>
    <property type="match status" value="1"/>
</dbReference>
<keyword evidence="6" id="KW-1185">Reference proteome</keyword>
<dbReference type="OrthoDB" id="9808814at2"/>
<reference evidence="5 6" key="1">
    <citation type="submission" date="2010-08" db="EMBL/GenBank/DDBJ databases">
        <authorList>
            <consortium name="US DOE Joint Genome Institute (JGI-PGF)"/>
            <person name="Lucas S."/>
            <person name="Copeland A."/>
            <person name="Lapidus A."/>
            <person name="Cheng J.-F."/>
            <person name="Bruce D."/>
            <person name="Goodwin L."/>
            <person name="Pitluck S."/>
            <person name="Land M.L."/>
            <person name="Hauser L."/>
            <person name="Chang Y.-J."/>
            <person name="Anderson I.J."/>
            <person name="Johnson E."/>
            <person name="Mulhopadhyay B."/>
            <person name="Kyrpides N."/>
            <person name="Woyke T.J."/>
        </authorList>
    </citation>
    <scope>NUCLEOTIDE SEQUENCE [LARGE SCALE GENOMIC DNA]</scope>
    <source>
        <strain evidence="5 6">6</strain>
    </source>
</reference>
<dbReference type="InterPro" id="IPR002347">
    <property type="entry name" value="SDR_fam"/>
</dbReference>
<dbReference type="PIRSF" id="PIRSF000126">
    <property type="entry name" value="11-beta-HSD1"/>
    <property type="match status" value="1"/>
</dbReference>
<keyword evidence="2" id="KW-0560">Oxidoreductase</keyword>
<evidence type="ECO:0000256" key="1">
    <source>
        <dbReference type="ARBA" id="ARBA00006484"/>
    </source>
</evidence>
<dbReference type="Pfam" id="PF00106">
    <property type="entry name" value="adh_short"/>
    <property type="match status" value="1"/>
</dbReference>
<comment type="similarity">
    <text evidence="1 3">Belongs to the short-chain dehydrogenases/reductases (SDR) family.</text>
</comment>
<dbReference type="GO" id="GO:0016491">
    <property type="term" value="F:oxidoreductase activity"/>
    <property type="evidence" value="ECO:0007669"/>
    <property type="project" value="UniProtKB-KW"/>
</dbReference>
<evidence type="ECO:0000313" key="5">
    <source>
        <dbReference type="EMBL" id="EIM58355.1"/>
    </source>
</evidence>
<dbReference type="HOGENOM" id="CLU_010194_2_1_9"/>
<dbReference type="PANTHER" id="PTHR44196">
    <property type="entry name" value="DEHYDROGENASE/REDUCTASE SDR FAMILY MEMBER 7B"/>
    <property type="match status" value="1"/>
</dbReference>
<name>I5AX32_EUBC6</name>
<dbReference type="PRINTS" id="PR00080">
    <property type="entry name" value="SDRFAMILY"/>
</dbReference>
<dbReference type="InterPro" id="IPR057326">
    <property type="entry name" value="KR_dom"/>
</dbReference>
<sequence>MKTAFITGATSGIGREFARRFAAMGYRLILTGRRVDRLEQLQEQLDVPCRILPADLEEEAQCKKLLDDLAGERINVFINNAGFGAAGSFLDTDPEKEIRMVKVNDIAMHILFKGILLKMNRQGYGSILNVASSAGLFPAGPFMATYYASKAYVASLTRAVAQELKERGSRVYVACLCPGPVNTEFNEVADVAFALKGISAKQCVDECLAGMRKKKTVIIPTGQMRMAILGQRFAPQKLLIRMVGHQQKKKLEK</sequence>